<organism evidence="10 11">
    <name type="scientific">Batrachochytrium salamandrivorans</name>
    <dbReference type="NCBI Taxonomy" id="1357716"/>
    <lineage>
        <taxon>Eukaryota</taxon>
        <taxon>Fungi</taxon>
        <taxon>Fungi incertae sedis</taxon>
        <taxon>Chytridiomycota</taxon>
        <taxon>Chytridiomycota incertae sedis</taxon>
        <taxon>Chytridiomycetes</taxon>
        <taxon>Rhizophydiales</taxon>
        <taxon>Rhizophydiales incertae sedis</taxon>
        <taxon>Batrachochytrium</taxon>
    </lineage>
</organism>
<comment type="caution">
    <text evidence="10">The sequence shown here is derived from an EMBL/GenBank/DDBJ whole genome shotgun (WGS) entry which is preliminary data.</text>
</comment>
<dbReference type="InterPro" id="IPR057646">
    <property type="entry name" value="WD40_WDHD1_1st"/>
</dbReference>
<sequence length="1196" mass="131805">MLERLASVNAGHSCAVFSSDGSKIITAGLNNLLKVYSTNLVRTGNTSTAPLKVEEIHEQSITALAIHGSMLVAACESHHVRLFDLESLSIKTLLYRSILKVTNLSFSPDGKWIAIGTEEGDVRLVNIKEPTRTIALEGHSNSIKFIAFHPKEDVLVTSSIDGTLRIWKLAFRKLTESNDTAKVSSDLADVNNLDSAVPIKVLRDLISRPTPGITEFSYIAWHPSGDHFAACGRRQEVVTVQNGTWNIMYRLVNPDAASILQYSPNGMYLLCIGVKGHVRIWRPQVDREIPIINEKHAGPITGSFWHPRSNELLLMDASGNLGYIEKAIPPELPHPVTGQEKKIIKQAPKSSSEQSNSKLDQLFADLEAAEDEPISSKRGLVRKDMTSARKTSAETSNSMDKRMGNGADDSDEEIDEEEYEDMCDFVVDDDGAGYLEDLKRPSDERRYQERSRAKAFSELQRGTGLSRSNKSLFESSSTNEIQSSFQSGSTPERNNRRYLAFNLVGVISSLKNDIHWTVNVEYHDKSQRPFHFTDHYGYSMGALNESGAVFSCEATSSTPSTIFFRPTDNWPTKDEWTVQLTAGESVLSIALTKMGIVVATDMNFLRFFSYGGLQTSVQSLSGPTLTMVGNGANLLIVYHSSGVFHGNQCLSFILMDLEKRSTVYSGRLPISPSSTLEWVGFSDTMIPVSYDSKGILRGMFLHNDAAWVPLLDANVVRGTKQDHYWALGLVGNQFMCVVCKTGKVPDFPKPIINEIPLKIPFAQPDLPSAQLEESLFQKKMFLGHQMAQNPTNMDDYSDDEGEGNDAYLHDKLALDKIVLKLIHAACLSERVQRALDLCTLLHSMKSLDGAIKLAVHLHLPSLAARVNSLKEARYLAEKQRKAASERRRLNYRPIECIDMRDSEQMQFSRDLEGGADHGLIDPLSSQQIERDSRTTTQFLRAPEANGQVDHPVVLPTRSIETDDILNGQHASANVNEATHVKTPAIHLKKSRNPFSMTALPTAPVPDAAEGKLPLPDTINGLKLFQVISNSTALKEQQDASKIKKPLIDHTSSKRKQTTLFGVTLKSVGDNVDHSEGKAKKPRGDMDGPPVAMASGSAISKQVTPDQFLVKANVDADGSNSPQATDVSGESTVQSAMTTDLIPEVLSFKDTHVKGGGLNDKENVENVVKEVPAPRRLDKGKDPADISKSLQGFIFQK</sequence>
<feature type="region of interest" description="Disordered" evidence="6">
    <location>
        <begin position="1069"/>
        <end position="1093"/>
    </location>
</feature>
<evidence type="ECO:0000259" key="7">
    <source>
        <dbReference type="Pfam" id="PF12341"/>
    </source>
</evidence>
<dbReference type="Gene3D" id="2.130.10.10">
    <property type="entry name" value="YVTN repeat-like/Quinoprotein amine dehydrogenase"/>
    <property type="match status" value="2"/>
</dbReference>
<gene>
    <name evidence="10" type="ORF">BASA50_002771</name>
</gene>
<comment type="subcellular location">
    <subcellularLocation>
        <location evidence="1">Nucleus</location>
    </subcellularLocation>
</comment>
<dbReference type="InterPro" id="IPR015943">
    <property type="entry name" value="WD40/YVTN_repeat-like_dom_sf"/>
</dbReference>
<evidence type="ECO:0000259" key="8">
    <source>
        <dbReference type="Pfam" id="PF20946"/>
    </source>
</evidence>
<dbReference type="InterPro" id="IPR022100">
    <property type="entry name" value="WDHD1/CFT4_beta-prop_2nd"/>
</dbReference>
<dbReference type="SUPFAM" id="SSF50978">
    <property type="entry name" value="WD40 repeat-like"/>
    <property type="match status" value="1"/>
</dbReference>
<feature type="compositionally biased region" description="Basic and acidic residues" evidence="6">
    <location>
        <begin position="1070"/>
        <end position="1085"/>
    </location>
</feature>
<feature type="domain" description="WDHD1/CFT4 second beta-propeller" evidence="7">
    <location>
        <begin position="484"/>
        <end position="760"/>
    </location>
</feature>
<evidence type="ECO:0000256" key="3">
    <source>
        <dbReference type="ARBA" id="ARBA00022737"/>
    </source>
</evidence>
<reference evidence="10 11" key="1">
    <citation type="submission" date="2021-02" db="EMBL/GenBank/DDBJ databases">
        <title>Variation within the Batrachochytrium salamandrivorans European outbreak.</title>
        <authorList>
            <person name="Kelly M."/>
            <person name="Pasmans F."/>
            <person name="Shea T.P."/>
            <person name="Munoz J.F."/>
            <person name="Carranza S."/>
            <person name="Cuomo C.A."/>
            <person name="Martel A."/>
        </authorList>
    </citation>
    <scope>NUCLEOTIDE SEQUENCE [LARGE SCALE GENOMIC DNA]</scope>
    <source>
        <strain evidence="10 11">AMFP18/2</strain>
    </source>
</reference>
<dbReference type="Pfam" id="PF24817">
    <property type="entry name" value="WD40_WDHD1_1st"/>
    <property type="match status" value="1"/>
</dbReference>
<feature type="compositionally biased region" description="Basic and acidic residues" evidence="6">
    <location>
        <begin position="436"/>
        <end position="452"/>
    </location>
</feature>
<evidence type="ECO:0000256" key="5">
    <source>
        <dbReference type="PROSITE-ProRule" id="PRU00221"/>
    </source>
</evidence>
<dbReference type="PROSITE" id="PS50294">
    <property type="entry name" value="WD_REPEATS_REGION"/>
    <property type="match status" value="1"/>
</dbReference>
<proteinExistence type="predicted"/>
<feature type="repeat" description="WD" evidence="5">
    <location>
        <begin position="136"/>
        <end position="177"/>
    </location>
</feature>
<dbReference type="InterPro" id="IPR001680">
    <property type="entry name" value="WD40_rpt"/>
</dbReference>
<keyword evidence="11" id="KW-1185">Reference proteome</keyword>
<evidence type="ECO:0000313" key="10">
    <source>
        <dbReference type="EMBL" id="KAH6599746.1"/>
    </source>
</evidence>
<evidence type="ECO:0008006" key="12">
    <source>
        <dbReference type="Google" id="ProtNLM"/>
    </source>
</evidence>
<feature type="region of interest" description="Disordered" evidence="6">
    <location>
        <begin position="373"/>
        <end position="416"/>
    </location>
</feature>
<feature type="domain" description="WDHD1 first WD40" evidence="9">
    <location>
        <begin position="10"/>
        <end position="322"/>
    </location>
</feature>
<dbReference type="SMART" id="SM00320">
    <property type="entry name" value="WD40"/>
    <property type="match status" value="5"/>
</dbReference>
<feature type="region of interest" description="Disordered" evidence="6">
    <location>
        <begin position="467"/>
        <end position="491"/>
    </location>
</feature>
<dbReference type="EMBL" id="JAFCIX010000060">
    <property type="protein sequence ID" value="KAH6599746.1"/>
    <property type="molecule type" value="Genomic_DNA"/>
</dbReference>
<evidence type="ECO:0000313" key="11">
    <source>
        <dbReference type="Proteomes" id="UP001648503"/>
    </source>
</evidence>
<dbReference type="PANTHER" id="PTHR19932:SF10">
    <property type="entry name" value="WD REPEAT AND HMG-BOX DNA-BINDING PROTEIN 1"/>
    <property type="match status" value="1"/>
</dbReference>
<dbReference type="PROSITE" id="PS50082">
    <property type="entry name" value="WD_REPEATS_2"/>
    <property type="match status" value="1"/>
</dbReference>
<keyword evidence="2 5" id="KW-0853">WD repeat</keyword>
<keyword evidence="4" id="KW-0539">Nucleus</keyword>
<protein>
    <recommendedName>
        <fullName evidence="12">Minichromosome loss protein Mcl1 middle region domain-containing protein</fullName>
    </recommendedName>
</protein>
<feature type="domain" description="WDHD1/CFT4 helical bundle" evidence="8">
    <location>
        <begin position="770"/>
        <end position="874"/>
    </location>
</feature>
<feature type="compositionally biased region" description="Polar residues" evidence="6">
    <location>
        <begin position="388"/>
        <end position="398"/>
    </location>
</feature>
<evidence type="ECO:0000256" key="4">
    <source>
        <dbReference type="ARBA" id="ARBA00023242"/>
    </source>
</evidence>
<dbReference type="InterPro" id="IPR048591">
    <property type="entry name" value="WDHD1/CFT4_hel"/>
</dbReference>
<accession>A0ABQ8FK97</accession>
<dbReference type="Pfam" id="PF12341">
    <property type="entry name" value="Mcl1_mid"/>
    <property type="match status" value="1"/>
</dbReference>
<dbReference type="PANTHER" id="PTHR19932">
    <property type="entry name" value="WD REPEAT AND HMG-BOX DNA BINDING PROTEIN"/>
    <property type="match status" value="1"/>
</dbReference>
<keyword evidence="3" id="KW-0677">Repeat</keyword>
<evidence type="ECO:0000256" key="1">
    <source>
        <dbReference type="ARBA" id="ARBA00004123"/>
    </source>
</evidence>
<evidence type="ECO:0000256" key="2">
    <source>
        <dbReference type="ARBA" id="ARBA00022574"/>
    </source>
</evidence>
<evidence type="ECO:0000259" key="9">
    <source>
        <dbReference type="Pfam" id="PF24817"/>
    </source>
</evidence>
<dbReference type="InterPro" id="IPR036322">
    <property type="entry name" value="WD40_repeat_dom_sf"/>
</dbReference>
<evidence type="ECO:0000256" key="6">
    <source>
        <dbReference type="SAM" id="MobiDB-lite"/>
    </source>
</evidence>
<dbReference type="Proteomes" id="UP001648503">
    <property type="component" value="Unassembled WGS sequence"/>
</dbReference>
<dbReference type="Pfam" id="PF20946">
    <property type="entry name" value="Ctf4_C"/>
    <property type="match status" value="1"/>
</dbReference>
<name>A0ABQ8FK97_9FUNG</name>
<feature type="region of interest" description="Disordered" evidence="6">
    <location>
        <begin position="434"/>
        <end position="453"/>
    </location>
</feature>